<keyword evidence="2" id="KW-0645">Protease</keyword>
<dbReference type="Pfam" id="PF00413">
    <property type="entry name" value="Peptidase_M10"/>
    <property type="match status" value="1"/>
</dbReference>
<feature type="binding site" evidence="10">
    <location>
        <position position="199"/>
    </location>
    <ligand>
        <name>Ca(2+)</name>
        <dbReference type="ChEBI" id="CHEBI:29108"/>
        <label>3</label>
    </ligand>
</feature>
<dbReference type="Proteomes" id="UP000245207">
    <property type="component" value="Unassembled WGS sequence"/>
</dbReference>
<evidence type="ECO:0000256" key="8">
    <source>
        <dbReference type="ARBA" id="ARBA00023145"/>
    </source>
</evidence>
<protein>
    <submittedName>
        <fullName evidence="13">Peptidase M10A, Metallopeptidase, catalytic domain protein</fullName>
    </submittedName>
</protein>
<feature type="binding site" evidence="10">
    <location>
        <position position="193"/>
    </location>
    <ligand>
        <name>Zn(2+)</name>
        <dbReference type="ChEBI" id="CHEBI:29105"/>
        <label>1</label>
    </ligand>
</feature>
<dbReference type="InterPro" id="IPR021158">
    <property type="entry name" value="Pept_M10A_Zn_BS"/>
</dbReference>
<dbReference type="InterPro" id="IPR036365">
    <property type="entry name" value="PGBD-like_sf"/>
</dbReference>
<dbReference type="SUPFAM" id="SSF55486">
    <property type="entry name" value="Metalloproteases ('zincins'), catalytic domain"/>
    <property type="match status" value="1"/>
</dbReference>
<dbReference type="PROSITE" id="PS00546">
    <property type="entry name" value="CYSTEINE_SWITCH"/>
    <property type="match status" value="1"/>
</dbReference>
<feature type="binding site" evidence="10">
    <location>
        <position position="204"/>
    </location>
    <ligand>
        <name>Zn(2+)</name>
        <dbReference type="ChEBI" id="CHEBI:29105"/>
        <label>1</label>
    </ligand>
</feature>
<keyword evidence="5" id="KW-0378">Hydrolase</keyword>
<gene>
    <name evidence="13" type="ORF">CTI12_AA325330</name>
</gene>
<evidence type="ECO:0000256" key="2">
    <source>
        <dbReference type="ARBA" id="ARBA00022670"/>
    </source>
</evidence>
<dbReference type="InterPro" id="IPR002477">
    <property type="entry name" value="Peptidoglycan-bd-like"/>
</dbReference>
<accession>A0A2U1MZ54</accession>
<evidence type="ECO:0000313" key="13">
    <source>
        <dbReference type="EMBL" id="PWA66529.1"/>
    </source>
</evidence>
<dbReference type="InterPro" id="IPR001818">
    <property type="entry name" value="Pept_M10_metallopeptidase"/>
</dbReference>
<evidence type="ECO:0000256" key="6">
    <source>
        <dbReference type="ARBA" id="ARBA00022833"/>
    </source>
</evidence>
<evidence type="ECO:0000256" key="11">
    <source>
        <dbReference type="PIRSR" id="PIRSR621190-5"/>
    </source>
</evidence>
<dbReference type="AlphaFoldDB" id="A0A2U1MZ54"/>
<feature type="active site" evidence="9">
    <location>
        <position position="239"/>
    </location>
</feature>
<sequence>MTLSIDADMLVNSTYSSPYGFLKNLQGCRKGDEVEGIHNLKLYLSHYGYLNYQTNPNITDPKKDQFDEDLEVALKSYQVFYQLNATGTLDAPTLSMMLMPRCGFPDKEGHNHSNGPLHIVSHYSFFRGRPKWPRSKRRLTYGFGPRFNTEAMPPVVRAFRKWTTASRYFSFSRARTYARADLKISFQRGDHGDGTPFTGRDLAHAFVPTDGRLHFNADIIWAIGAVPNAFDIESVALHEIGHLLGLNHSRVKNAIMFSGLSSGVTKGLNSDDIRGIRALYRR</sequence>
<dbReference type="InterPro" id="IPR021190">
    <property type="entry name" value="Pept_M10A"/>
</dbReference>
<feature type="short sequence motif" description="Cysteine switch" evidence="11">
    <location>
        <begin position="100"/>
        <end position="120"/>
    </location>
</feature>
<evidence type="ECO:0000259" key="12">
    <source>
        <dbReference type="SMART" id="SM00235"/>
    </source>
</evidence>
<name>A0A2U1MZ54_ARTAN</name>
<evidence type="ECO:0000313" key="14">
    <source>
        <dbReference type="Proteomes" id="UP000245207"/>
    </source>
</evidence>
<reference evidence="13 14" key="1">
    <citation type="journal article" date="2018" name="Mol. Plant">
        <title>The genome of Artemisia annua provides insight into the evolution of Asteraceae family and artemisinin biosynthesis.</title>
        <authorList>
            <person name="Shen Q."/>
            <person name="Zhang L."/>
            <person name="Liao Z."/>
            <person name="Wang S."/>
            <person name="Yan T."/>
            <person name="Shi P."/>
            <person name="Liu M."/>
            <person name="Fu X."/>
            <person name="Pan Q."/>
            <person name="Wang Y."/>
            <person name="Lv Z."/>
            <person name="Lu X."/>
            <person name="Zhang F."/>
            <person name="Jiang W."/>
            <person name="Ma Y."/>
            <person name="Chen M."/>
            <person name="Hao X."/>
            <person name="Li L."/>
            <person name="Tang Y."/>
            <person name="Lv G."/>
            <person name="Zhou Y."/>
            <person name="Sun X."/>
            <person name="Brodelius P.E."/>
            <person name="Rose J.K.C."/>
            <person name="Tang K."/>
        </authorList>
    </citation>
    <scope>NUCLEOTIDE SEQUENCE [LARGE SCALE GENOMIC DNA]</scope>
    <source>
        <strain evidence="14">cv. Huhao1</strain>
        <tissue evidence="13">Leaf</tissue>
    </source>
</reference>
<organism evidence="13 14">
    <name type="scientific">Artemisia annua</name>
    <name type="common">Sweet wormwood</name>
    <dbReference type="NCBI Taxonomy" id="35608"/>
    <lineage>
        <taxon>Eukaryota</taxon>
        <taxon>Viridiplantae</taxon>
        <taxon>Streptophyta</taxon>
        <taxon>Embryophyta</taxon>
        <taxon>Tracheophyta</taxon>
        <taxon>Spermatophyta</taxon>
        <taxon>Magnoliopsida</taxon>
        <taxon>eudicotyledons</taxon>
        <taxon>Gunneridae</taxon>
        <taxon>Pentapetalae</taxon>
        <taxon>asterids</taxon>
        <taxon>campanulids</taxon>
        <taxon>Asterales</taxon>
        <taxon>Asteraceae</taxon>
        <taxon>Asteroideae</taxon>
        <taxon>Anthemideae</taxon>
        <taxon>Artemisiinae</taxon>
        <taxon>Artemisia</taxon>
    </lineage>
</organism>
<keyword evidence="8" id="KW-0865">Zymogen</keyword>
<keyword evidence="4" id="KW-0732">Signal</keyword>
<feature type="binding site" evidence="10">
    <location>
        <position position="248"/>
    </location>
    <ligand>
        <name>Zn(2+)</name>
        <dbReference type="ChEBI" id="CHEBI:29105"/>
        <label>2</label>
        <note>catalytic</note>
    </ligand>
</feature>
<proteinExistence type="inferred from homology"/>
<evidence type="ECO:0000256" key="9">
    <source>
        <dbReference type="PIRSR" id="PIRSR621190-1"/>
    </source>
</evidence>
<comment type="cofactor">
    <cofactor evidence="10">
        <name>Zn(2+)</name>
        <dbReference type="ChEBI" id="CHEBI:29105"/>
    </cofactor>
    <text evidence="10">Binds 2 Zn(2+) ions per subunit.</text>
</comment>
<dbReference type="STRING" id="35608.A0A2U1MZ54"/>
<dbReference type="Pfam" id="PF01471">
    <property type="entry name" value="PG_binding_1"/>
    <property type="match status" value="1"/>
</dbReference>
<evidence type="ECO:0000256" key="3">
    <source>
        <dbReference type="ARBA" id="ARBA00022723"/>
    </source>
</evidence>
<feature type="binding site" evidence="10">
    <location>
        <position position="214"/>
    </location>
    <ligand>
        <name>Zn(2+)</name>
        <dbReference type="ChEBI" id="CHEBI:29105"/>
        <label>1</label>
    </ligand>
</feature>
<feature type="binding site" evidence="10">
    <location>
        <position position="242"/>
    </location>
    <ligand>
        <name>Zn(2+)</name>
        <dbReference type="ChEBI" id="CHEBI:29105"/>
        <label>2</label>
        <note>catalytic</note>
    </ligand>
</feature>
<keyword evidence="3 10" id="KW-0479">Metal-binding</keyword>
<dbReference type="Gene3D" id="3.40.390.10">
    <property type="entry name" value="Collagenase (Catalytic Domain)"/>
    <property type="match status" value="1"/>
</dbReference>
<dbReference type="EMBL" id="PKPP01004010">
    <property type="protein sequence ID" value="PWA66529.1"/>
    <property type="molecule type" value="Genomic_DNA"/>
</dbReference>
<dbReference type="PANTHER" id="PTHR10201">
    <property type="entry name" value="MATRIX METALLOPROTEINASE"/>
    <property type="match status" value="1"/>
</dbReference>
<dbReference type="GO" id="GO:0008270">
    <property type="term" value="F:zinc ion binding"/>
    <property type="evidence" value="ECO:0007669"/>
    <property type="project" value="InterPro"/>
</dbReference>
<evidence type="ECO:0000256" key="4">
    <source>
        <dbReference type="ARBA" id="ARBA00022729"/>
    </source>
</evidence>
<keyword evidence="7" id="KW-0482">Metalloprotease</keyword>
<dbReference type="GO" id="GO:0030198">
    <property type="term" value="P:extracellular matrix organization"/>
    <property type="evidence" value="ECO:0007669"/>
    <property type="project" value="TreeGrafter"/>
</dbReference>
<comment type="caution">
    <text evidence="13">The sequence shown here is derived from an EMBL/GenBank/DDBJ whole genome shotgun (WGS) entry which is preliminary data.</text>
</comment>
<keyword evidence="14" id="KW-1185">Reference proteome</keyword>
<evidence type="ECO:0000256" key="5">
    <source>
        <dbReference type="ARBA" id="ARBA00022801"/>
    </source>
</evidence>
<evidence type="ECO:0000256" key="7">
    <source>
        <dbReference type="ARBA" id="ARBA00023049"/>
    </source>
</evidence>
<evidence type="ECO:0000256" key="10">
    <source>
        <dbReference type="PIRSR" id="PIRSR621190-2"/>
    </source>
</evidence>
<dbReference type="GO" id="GO:0004222">
    <property type="term" value="F:metalloendopeptidase activity"/>
    <property type="evidence" value="ECO:0007669"/>
    <property type="project" value="InterPro"/>
</dbReference>
<evidence type="ECO:0000256" key="1">
    <source>
        <dbReference type="ARBA" id="ARBA00009614"/>
    </source>
</evidence>
<dbReference type="SUPFAM" id="SSF47090">
    <property type="entry name" value="PGBD-like"/>
    <property type="match status" value="1"/>
</dbReference>
<comment type="cofactor">
    <cofactor evidence="10">
        <name>Ca(2+)</name>
        <dbReference type="ChEBI" id="CHEBI:29108"/>
    </cofactor>
    <text evidence="10">Can bind about 5 Ca(2+) ions per subunit.</text>
</comment>
<feature type="binding site" evidence="10">
    <location>
        <position position="256"/>
    </location>
    <ligand>
        <name>Zn(2+)</name>
        <dbReference type="ChEBI" id="CHEBI:29105"/>
        <label>2</label>
        <note>catalytic</note>
    </ligand>
</feature>
<feature type="binding site" description="in inhibited form" evidence="10">
    <location>
        <position position="102"/>
    </location>
    <ligand>
        <name>Zn(2+)</name>
        <dbReference type="ChEBI" id="CHEBI:29105"/>
        <label>2</label>
        <note>catalytic</note>
    </ligand>
</feature>
<feature type="binding site" evidence="10">
    <location>
        <position position="181"/>
    </location>
    <ligand>
        <name>Ca(2+)</name>
        <dbReference type="ChEBI" id="CHEBI:29108"/>
        <label>2</label>
    </ligand>
</feature>
<dbReference type="InterPro" id="IPR006026">
    <property type="entry name" value="Peptidase_Metallo"/>
</dbReference>
<keyword evidence="6 10" id="KW-0862">Zinc</keyword>
<dbReference type="PANTHER" id="PTHR10201:SF213">
    <property type="entry name" value="METALLOENDOPROTEINASE 2-MMP-LIKE"/>
    <property type="match status" value="1"/>
</dbReference>
<keyword evidence="10" id="KW-0106">Calcium</keyword>
<dbReference type="GO" id="GO:0031012">
    <property type="term" value="C:extracellular matrix"/>
    <property type="evidence" value="ECO:0007669"/>
    <property type="project" value="InterPro"/>
</dbReference>
<feature type="binding site" evidence="10">
    <location>
        <position position="238"/>
    </location>
    <ligand>
        <name>Zn(2+)</name>
        <dbReference type="ChEBI" id="CHEBI:29105"/>
        <label>2</label>
        <note>catalytic</note>
    </ligand>
</feature>
<dbReference type="GO" id="GO:0030574">
    <property type="term" value="P:collagen catabolic process"/>
    <property type="evidence" value="ECO:0007669"/>
    <property type="project" value="TreeGrafter"/>
</dbReference>
<dbReference type="PRINTS" id="PR00138">
    <property type="entry name" value="MATRIXIN"/>
</dbReference>
<comment type="similarity">
    <text evidence="1">Belongs to the peptidase M10A family. Matrix metalloproteinases (MMPs) subfamily.</text>
</comment>
<dbReference type="InterPro" id="IPR024079">
    <property type="entry name" value="MetalloPept_cat_dom_sf"/>
</dbReference>
<feature type="domain" description="Peptidase metallopeptidase" evidence="12">
    <location>
        <begin position="128"/>
        <end position="282"/>
    </location>
</feature>
<dbReference type="GO" id="GO:0006508">
    <property type="term" value="P:proteolysis"/>
    <property type="evidence" value="ECO:0007669"/>
    <property type="project" value="UniProtKB-KW"/>
</dbReference>
<dbReference type="SMART" id="SM00235">
    <property type="entry name" value="ZnMc"/>
    <property type="match status" value="1"/>
</dbReference>
<feature type="binding site" evidence="10">
    <location>
        <position position="191"/>
    </location>
    <ligand>
        <name>Zn(2+)</name>
        <dbReference type="ChEBI" id="CHEBI:29105"/>
        <label>1</label>
    </ligand>
</feature>
<dbReference type="OrthoDB" id="406838at2759"/>